<organism evidence="1 2">
    <name type="scientific">Mya arenaria</name>
    <name type="common">Soft-shell clam</name>
    <dbReference type="NCBI Taxonomy" id="6604"/>
    <lineage>
        <taxon>Eukaryota</taxon>
        <taxon>Metazoa</taxon>
        <taxon>Spiralia</taxon>
        <taxon>Lophotrochozoa</taxon>
        <taxon>Mollusca</taxon>
        <taxon>Bivalvia</taxon>
        <taxon>Autobranchia</taxon>
        <taxon>Heteroconchia</taxon>
        <taxon>Euheterodonta</taxon>
        <taxon>Imparidentia</taxon>
        <taxon>Neoheterodontei</taxon>
        <taxon>Myida</taxon>
        <taxon>Myoidea</taxon>
        <taxon>Myidae</taxon>
        <taxon>Mya</taxon>
    </lineage>
</organism>
<accession>A0ABY7E228</accession>
<proteinExistence type="predicted"/>
<name>A0ABY7E228_MYAAR</name>
<keyword evidence="2" id="KW-1185">Reference proteome</keyword>
<dbReference type="EMBL" id="CP111015">
    <property type="protein sequence ID" value="WAR02862.1"/>
    <property type="molecule type" value="Genomic_DNA"/>
</dbReference>
<dbReference type="Proteomes" id="UP001164746">
    <property type="component" value="Chromosome 4"/>
</dbReference>
<evidence type="ECO:0000313" key="2">
    <source>
        <dbReference type="Proteomes" id="UP001164746"/>
    </source>
</evidence>
<reference evidence="1" key="1">
    <citation type="submission" date="2022-11" db="EMBL/GenBank/DDBJ databases">
        <title>Centuries of genome instability and evolution in soft-shell clam transmissible cancer (bioRxiv).</title>
        <authorList>
            <person name="Hart S.F.M."/>
            <person name="Yonemitsu M.A."/>
            <person name="Giersch R.M."/>
            <person name="Beal B.F."/>
            <person name="Arriagada G."/>
            <person name="Davis B.W."/>
            <person name="Ostrander E.A."/>
            <person name="Goff S.P."/>
            <person name="Metzger M.J."/>
        </authorList>
    </citation>
    <scope>NUCLEOTIDE SEQUENCE</scope>
    <source>
        <strain evidence="1">MELC-2E11</strain>
        <tissue evidence="1">Siphon/mantle</tissue>
    </source>
</reference>
<protein>
    <submittedName>
        <fullName evidence="1">Uncharacterized protein</fullName>
    </submittedName>
</protein>
<sequence>SLNGPLCESGFVHSPQVGKTTEVSAKAQGSNSAFDVLMNVNRVKKYDWLPEKKDDPKNRQEKLYNEILDVCVTQFSVCFNEKQKDVGMLIINTLTDVCWFLDPFIERFEKRCINIPKVWKFHGFRDWRSQHKKPPQISSEELAKKSNALAKVLMLPWWLNRSFSAFKDSVSELLSAMEYYHKSLTDQLERTQRNHYSSTPVRSVADNWGLTYAAVVSKLQESSFYEPVYLAEFEPNEAQEERRWRIGIEKQFSFRVSMFTVRFGNFIGTGAWIPYTEAEISITADINDKLPKFSTRAIRRDFFEQYGTILKPCELRTISEAVDNRFLKFLSTCDDEELVVDLRKHNGRLADPKVDPFWAELEKYLEEHTVVDDRRPTTCPLRYQLMIYEVRSFTCKHSSSLGFLDTTQFHAVKPYAVQQRLLRAQHEDAPFALHQFYMMKDMAVKYREYSHFQCLDDKAIIPVGEPGKPVSTGVRDHHRGMTINNSSGLQCLDHDYHLAGIVASVAFSVAIPDHPRDSSIIQSMRHAAENRNIMLEHYTVDGINLEQLILFRYTDGGPDHRTTYKSVKMACLIEFISLDLDMLVCVRTAPNQSYNNPAERIMSLLNLGLQNVALSRSSMSEGFEFQAKQRFKRLKLKEESLKVHTPASDAELDQLCSMAKLIDSSFDPKNIGNFETSEKVKKFFESHSMARQYSFQVGISCIICFYCLVIELSKMSITFQLKKCKGNCPYCILNPPRLPGDVFEGLHFLPDPVSDGDNHYKPFAAVYGTKTDDKQRPSLSLKPEMTDRDKKLKHMFVGAKVRSFVRCCECGKRRVVFAAKKLNAVEQNKLTRVMEEQLYVCGNTLFPGSPLQDILVIREG</sequence>
<feature type="non-terminal residue" evidence="1">
    <location>
        <position position="860"/>
    </location>
</feature>
<evidence type="ECO:0000313" key="1">
    <source>
        <dbReference type="EMBL" id="WAR02862.1"/>
    </source>
</evidence>
<gene>
    <name evidence="1" type="ORF">MAR_009420</name>
</gene>